<sequence length="259" mass="29488">MTQAHDGPEDDKAMPLLDHLIELRKRLIYALISFFAVFFVTFYFAKPIFSFLIQPAIHDGYKVIVLDIFEFFFVTVKLSAFVSLIVGFPLIAFQIWAFVAPGLYRHEKRAFLPFLIATPFMFYAGCAIMYYVVLPYVINFMLTRYAPPDIEKTLRSSDYLERILQLVFAFGFAFEMPVLLTLLVRVGIVTADGLRSKRRYAIVICFIASAVLAPPDVVSQFALAIPLLAFYEISILIGSWIEKKRAAEDKKAEETESGS</sequence>
<evidence type="ECO:0000256" key="3">
    <source>
        <dbReference type="ARBA" id="ARBA00022989"/>
    </source>
</evidence>
<keyword evidence="5" id="KW-0811">Translocation</keyword>
<dbReference type="HAMAP" id="MF_00902">
    <property type="entry name" value="TatC"/>
    <property type="match status" value="1"/>
</dbReference>
<dbReference type="Proteomes" id="UP000190092">
    <property type="component" value="Unassembled WGS sequence"/>
</dbReference>
<dbReference type="PRINTS" id="PR01840">
    <property type="entry name" value="TATCFAMILY"/>
</dbReference>
<protein>
    <recommendedName>
        <fullName evidence="5">Sec-independent protein translocase protein TatC</fullName>
    </recommendedName>
</protein>
<dbReference type="AlphaFoldDB" id="A0A1T4TH46"/>
<reference evidence="7" key="1">
    <citation type="submission" date="2017-02" db="EMBL/GenBank/DDBJ databases">
        <authorList>
            <person name="Varghese N."/>
            <person name="Submissions S."/>
        </authorList>
    </citation>
    <scope>NUCLEOTIDE SEQUENCE [LARGE SCALE GENOMIC DNA]</scope>
    <source>
        <strain evidence="7">ATCC 27094</strain>
    </source>
</reference>
<comment type="function">
    <text evidence="5">Part of the twin-arginine translocation (Tat) system that transports large folded proteins containing a characteristic twin-arginine motif in their signal peptide across membranes. Together with TatB, TatC is part of a receptor directly interacting with Tat signal peptides.</text>
</comment>
<dbReference type="InterPro" id="IPR002033">
    <property type="entry name" value="TatC"/>
</dbReference>
<dbReference type="GO" id="GO:0043953">
    <property type="term" value="P:protein transport by the Tat complex"/>
    <property type="evidence" value="ECO:0007669"/>
    <property type="project" value="UniProtKB-UniRule"/>
</dbReference>
<evidence type="ECO:0000313" key="7">
    <source>
        <dbReference type="Proteomes" id="UP000190092"/>
    </source>
</evidence>
<dbReference type="GO" id="GO:0065002">
    <property type="term" value="P:intracellular protein transmembrane transport"/>
    <property type="evidence" value="ECO:0007669"/>
    <property type="project" value="TreeGrafter"/>
</dbReference>
<feature type="transmembrane region" description="Helical" evidence="5">
    <location>
        <begin position="27"/>
        <end position="45"/>
    </location>
</feature>
<comment type="subunit">
    <text evidence="5">The Tat system comprises two distinct complexes: a TatABC complex, containing multiple copies of TatA, TatB and TatC subunits, and a separate TatA complex, containing only TatA subunits. Substrates initially bind to the TatABC complex, which probably triggers association of the separate TatA complex to form the active translocon.</text>
</comment>
<evidence type="ECO:0000256" key="2">
    <source>
        <dbReference type="ARBA" id="ARBA00022692"/>
    </source>
</evidence>
<proteinExistence type="inferred from homology"/>
<keyword evidence="5" id="KW-1003">Cell membrane</keyword>
<keyword evidence="3 5" id="KW-1133">Transmembrane helix</keyword>
<organism evidence="6 7">
    <name type="scientific">Enhydrobacter aerosaccus</name>
    <dbReference type="NCBI Taxonomy" id="225324"/>
    <lineage>
        <taxon>Bacteria</taxon>
        <taxon>Pseudomonadati</taxon>
        <taxon>Pseudomonadota</taxon>
        <taxon>Alphaproteobacteria</taxon>
        <taxon>Hyphomicrobiales</taxon>
        <taxon>Enhydrobacter</taxon>
    </lineage>
</organism>
<dbReference type="GO" id="GO:0033281">
    <property type="term" value="C:TAT protein transport complex"/>
    <property type="evidence" value="ECO:0007669"/>
    <property type="project" value="UniProtKB-UniRule"/>
</dbReference>
<feature type="transmembrane region" description="Helical" evidence="5">
    <location>
        <begin position="78"/>
        <end position="99"/>
    </location>
</feature>
<evidence type="ECO:0000256" key="4">
    <source>
        <dbReference type="ARBA" id="ARBA00023136"/>
    </source>
</evidence>
<dbReference type="GO" id="GO:0009977">
    <property type="term" value="F:proton motive force dependent protein transmembrane transporter activity"/>
    <property type="evidence" value="ECO:0007669"/>
    <property type="project" value="TreeGrafter"/>
</dbReference>
<keyword evidence="5" id="KW-0653">Protein transport</keyword>
<comment type="subcellular location">
    <subcellularLocation>
        <location evidence="5">Cell membrane</location>
        <topology evidence="5">Multi-pass membrane protein</topology>
    </subcellularLocation>
    <subcellularLocation>
        <location evidence="1">Membrane</location>
        <topology evidence="1">Multi-pass membrane protein</topology>
    </subcellularLocation>
</comment>
<name>A0A1T4TH46_9HYPH</name>
<dbReference type="RefSeq" id="WP_231715007.1">
    <property type="nucleotide sequence ID" value="NZ_FUWJ01000018.1"/>
</dbReference>
<dbReference type="PANTHER" id="PTHR30371:SF0">
    <property type="entry name" value="SEC-INDEPENDENT PROTEIN TRANSLOCASE PROTEIN TATC, CHLOROPLASTIC-RELATED"/>
    <property type="match status" value="1"/>
</dbReference>
<feature type="transmembrane region" description="Helical" evidence="5">
    <location>
        <begin position="200"/>
        <end position="215"/>
    </location>
</feature>
<keyword evidence="5" id="KW-0813">Transport</keyword>
<dbReference type="NCBIfam" id="TIGR00945">
    <property type="entry name" value="tatC"/>
    <property type="match status" value="1"/>
</dbReference>
<comment type="similarity">
    <text evidence="5">Belongs to the TatC family.</text>
</comment>
<keyword evidence="2 5" id="KW-0812">Transmembrane</keyword>
<evidence type="ECO:0000313" key="6">
    <source>
        <dbReference type="EMBL" id="SKA39786.1"/>
    </source>
</evidence>
<evidence type="ECO:0000256" key="5">
    <source>
        <dbReference type="HAMAP-Rule" id="MF_00902"/>
    </source>
</evidence>
<feature type="transmembrane region" description="Helical" evidence="5">
    <location>
        <begin position="163"/>
        <end position="188"/>
    </location>
</feature>
<feature type="transmembrane region" description="Helical" evidence="5">
    <location>
        <begin position="111"/>
        <end position="133"/>
    </location>
</feature>
<keyword evidence="4 5" id="KW-0472">Membrane</keyword>
<evidence type="ECO:0000256" key="1">
    <source>
        <dbReference type="ARBA" id="ARBA00004141"/>
    </source>
</evidence>
<accession>A0A1T4TH46</accession>
<feature type="transmembrane region" description="Helical" evidence="5">
    <location>
        <begin position="221"/>
        <end position="241"/>
    </location>
</feature>
<dbReference type="EMBL" id="FUWJ01000018">
    <property type="protein sequence ID" value="SKA39786.1"/>
    <property type="molecule type" value="Genomic_DNA"/>
</dbReference>
<keyword evidence="7" id="KW-1185">Reference proteome</keyword>
<dbReference type="STRING" id="225324.SAMN02745126_06256"/>
<dbReference type="Pfam" id="PF00902">
    <property type="entry name" value="TatC"/>
    <property type="match status" value="1"/>
</dbReference>
<gene>
    <name evidence="5" type="primary">tatC</name>
    <name evidence="6" type="ORF">SAMN02745126_06256</name>
</gene>
<dbReference type="PANTHER" id="PTHR30371">
    <property type="entry name" value="SEC-INDEPENDENT PROTEIN TRANSLOCASE PROTEIN TATC"/>
    <property type="match status" value="1"/>
</dbReference>